<evidence type="ECO:0000313" key="12">
    <source>
        <dbReference type="Proteomes" id="UP001567538"/>
    </source>
</evidence>
<evidence type="ECO:0000256" key="2">
    <source>
        <dbReference type="ARBA" id="ARBA00022614"/>
    </source>
</evidence>
<evidence type="ECO:0000256" key="1">
    <source>
        <dbReference type="ARBA" id="ARBA00008894"/>
    </source>
</evidence>
<evidence type="ECO:0000256" key="6">
    <source>
        <dbReference type="ARBA" id="ARBA00022840"/>
    </source>
</evidence>
<dbReference type="InterPro" id="IPR055414">
    <property type="entry name" value="LRR_R13L4/SHOC2-like"/>
</dbReference>
<accession>A0ABD1FRT2</accession>
<dbReference type="EMBL" id="JBEAFC010000012">
    <property type="protein sequence ID" value="KAL1534378.1"/>
    <property type="molecule type" value="Genomic_DNA"/>
</dbReference>
<dbReference type="PRINTS" id="PR00364">
    <property type="entry name" value="DISEASERSIST"/>
</dbReference>
<evidence type="ECO:0000259" key="8">
    <source>
        <dbReference type="Pfam" id="PF18052"/>
    </source>
</evidence>
<dbReference type="InterPro" id="IPR044974">
    <property type="entry name" value="Disease_R_plants"/>
</dbReference>
<dbReference type="Pfam" id="PF00931">
    <property type="entry name" value="NB-ARC"/>
    <property type="match status" value="1"/>
</dbReference>
<dbReference type="InterPro" id="IPR032675">
    <property type="entry name" value="LRR_dom_sf"/>
</dbReference>
<comment type="similarity">
    <text evidence="1">Belongs to the disease resistance NB-LRR family.</text>
</comment>
<feature type="domain" description="Disease resistance protein winged helix" evidence="9">
    <location>
        <begin position="423"/>
        <end position="499"/>
    </location>
</feature>
<dbReference type="Gene3D" id="1.10.10.10">
    <property type="entry name" value="Winged helix-like DNA-binding domain superfamily/Winged helix DNA-binding domain"/>
    <property type="match status" value="1"/>
</dbReference>
<dbReference type="Gene3D" id="1.20.5.4130">
    <property type="match status" value="1"/>
</dbReference>
<dbReference type="GO" id="GO:0005524">
    <property type="term" value="F:ATP binding"/>
    <property type="evidence" value="ECO:0007669"/>
    <property type="project" value="UniProtKB-KW"/>
</dbReference>
<dbReference type="PANTHER" id="PTHR23155:SF1185">
    <property type="entry name" value="DISEASE RESISTANCE RPP8-LIKE PROTEIN 3-RELATED"/>
    <property type="match status" value="1"/>
</dbReference>
<proteinExistence type="inferred from homology"/>
<dbReference type="FunFam" id="1.10.10.10:FF:000322">
    <property type="entry name" value="Probable disease resistance protein At1g63360"/>
    <property type="match status" value="1"/>
</dbReference>
<evidence type="ECO:0000259" key="10">
    <source>
        <dbReference type="Pfam" id="PF23598"/>
    </source>
</evidence>
<evidence type="ECO:0000256" key="4">
    <source>
        <dbReference type="ARBA" id="ARBA00022741"/>
    </source>
</evidence>
<dbReference type="Pfam" id="PF23559">
    <property type="entry name" value="WHD_DRP"/>
    <property type="match status" value="1"/>
</dbReference>
<keyword evidence="5" id="KW-0611">Plant defense</keyword>
<dbReference type="InterPro" id="IPR027417">
    <property type="entry name" value="P-loop_NTPase"/>
</dbReference>
<dbReference type="InterPro" id="IPR058922">
    <property type="entry name" value="WHD_DRP"/>
</dbReference>
<reference evidence="11 12" key="1">
    <citation type="submission" date="2024-06" db="EMBL/GenBank/DDBJ databases">
        <title>A chromosome level genome sequence of Diviner's sage (Salvia divinorum).</title>
        <authorList>
            <person name="Ford S.A."/>
            <person name="Ro D.-K."/>
            <person name="Ness R.W."/>
            <person name="Phillips M.A."/>
        </authorList>
    </citation>
    <scope>NUCLEOTIDE SEQUENCE [LARGE SCALE GENOMIC DNA]</scope>
    <source>
        <strain evidence="11">SAF-2024a</strain>
        <tissue evidence="11">Leaf</tissue>
    </source>
</reference>
<keyword evidence="3" id="KW-0677">Repeat</keyword>
<dbReference type="Gene3D" id="1.10.8.430">
    <property type="entry name" value="Helical domain of apoptotic protease-activating factors"/>
    <property type="match status" value="1"/>
</dbReference>
<evidence type="ECO:0000256" key="3">
    <source>
        <dbReference type="ARBA" id="ARBA00022737"/>
    </source>
</evidence>
<feature type="domain" description="NB-ARC" evidence="7">
    <location>
        <begin position="185"/>
        <end position="328"/>
    </location>
</feature>
<dbReference type="GO" id="GO:0051607">
    <property type="term" value="P:defense response to virus"/>
    <property type="evidence" value="ECO:0007669"/>
    <property type="project" value="UniProtKB-ARBA"/>
</dbReference>
<dbReference type="EMBL" id="JBEAFC010000012">
    <property type="protein sequence ID" value="KAL1534377.1"/>
    <property type="molecule type" value="Genomic_DNA"/>
</dbReference>
<dbReference type="InterPro" id="IPR041118">
    <property type="entry name" value="Rx_N"/>
</dbReference>
<dbReference type="Gene3D" id="3.40.50.300">
    <property type="entry name" value="P-loop containing nucleotide triphosphate hydrolases"/>
    <property type="match status" value="1"/>
</dbReference>
<feature type="domain" description="Disease resistance N-terminal" evidence="8">
    <location>
        <begin position="7"/>
        <end position="91"/>
    </location>
</feature>
<evidence type="ECO:0000256" key="5">
    <source>
        <dbReference type="ARBA" id="ARBA00022821"/>
    </source>
</evidence>
<dbReference type="InterPro" id="IPR038005">
    <property type="entry name" value="RX-like_CC"/>
</dbReference>
<dbReference type="CDD" id="cd14798">
    <property type="entry name" value="RX-CC_like"/>
    <property type="match status" value="1"/>
</dbReference>
<keyword evidence="12" id="KW-1185">Reference proteome</keyword>
<dbReference type="InterPro" id="IPR036388">
    <property type="entry name" value="WH-like_DNA-bd_sf"/>
</dbReference>
<feature type="domain" description="Disease resistance R13L4/SHOC-2-like LRR" evidence="10">
    <location>
        <begin position="586"/>
        <end position="892"/>
    </location>
</feature>
<dbReference type="SUPFAM" id="SSF52058">
    <property type="entry name" value="L domain-like"/>
    <property type="match status" value="1"/>
</dbReference>
<keyword evidence="6" id="KW-0067">ATP-binding</keyword>
<comment type="caution">
    <text evidence="11">The sequence shown here is derived from an EMBL/GenBank/DDBJ whole genome shotgun (WGS) entry which is preliminary data.</text>
</comment>
<dbReference type="PANTHER" id="PTHR23155">
    <property type="entry name" value="DISEASE RESISTANCE PROTEIN RP"/>
    <property type="match status" value="1"/>
</dbReference>
<dbReference type="FunFam" id="1.10.8.430:FF:000003">
    <property type="entry name" value="Probable disease resistance protein At5g66910"/>
    <property type="match status" value="1"/>
</dbReference>
<name>A0ABD1FRT2_SALDI</name>
<evidence type="ECO:0000313" key="11">
    <source>
        <dbReference type="EMBL" id="KAL1534377.1"/>
    </source>
</evidence>
<dbReference type="FunFam" id="3.40.50.300:FF:001091">
    <property type="entry name" value="Probable disease resistance protein At1g61300"/>
    <property type="match status" value="1"/>
</dbReference>
<gene>
    <name evidence="11" type="ORF">AAHA92_30561</name>
</gene>
<dbReference type="InterPro" id="IPR042197">
    <property type="entry name" value="Apaf_helical"/>
</dbReference>
<keyword evidence="4" id="KW-0547">Nucleotide-binding</keyword>
<dbReference type="AlphaFoldDB" id="A0ABD1FRT2"/>
<dbReference type="Gene3D" id="3.80.10.10">
    <property type="entry name" value="Ribonuclease Inhibitor"/>
    <property type="match status" value="1"/>
</dbReference>
<dbReference type="Pfam" id="PF18052">
    <property type="entry name" value="Rx_N"/>
    <property type="match status" value="1"/>
</dbReference>
<sequence length="915" mass="103966">MAESVANVFLETLRDLLVEETRFLLSVGGDVEKIKGDLRSIHALLMKADRDRGDSPTLKLCISQLKDLSFKAENLLETYAVEVETKREGRRSLKDKLRRYICIICECSSVHEVGKEARDIISGLAELASKLESELGQESSSRSKQEDEWQRLSRQTYAPEVERDFVGMEADIELIVSMVKDGRSGRRRVVKVYGMGGLGKTTLARKVYNHADLRSYARAWVCITQQFERMSVFGNILRQLDSNAQIDGMEADEMVTRIYNVLAASENLVVIDDVWEDVHWDIVRKALPVNCNVILTTRSENIANQQSEPYKLKFLTEDESWELLRKVADFSQVDADSKSFEHIGRQIASKCEGLPLSIRVIGGILRQKEPTSAEWRKVNENMESYLRHGEGVKEYKSVKQVLELSYDALPYYLKPCFLYLACFPEDQKIDTERLYLLWMAEGFVSYQDKGANETLKDVAQRYLTELAMRCMVQLHEAATYTPCKKFDSCGLHDLMHDLCSSKAEEEKFLKRIDASKYLNGVPSPRLAVPPLSIGDSMTRLAINFDPKKNVASIDGLEEGHDLRSFILLRDFSHYSQIFFKESTINVERSPCLRIFVVEGCEFEGEKLPSKVGELIHLRYLSLRDSNVTKLPSSVCSMSYLHTLDLRVWDVITLPNVIGKMKRLKHLFLKVEIEVIGGEKLRLDGLHELETLVEITSETACIADIPKLISLQTMRVAVRDVDVDSLSIVLNSKNSQLREAHAVVLSCDLRSEKGGEVLNDGLMSPSLVTLWMERCNMSGSFPDYKQGMCLNLVSLNLMECTVKVDVMEFGKYPVLQDLVLSKVEMTETLICHPDSFPRLKNLSLIQLDGLKKWEVGVRAMPKLEYLGIRGCLNLEEIPFGLRFISTLQALSISSMPREFMERVNEHDYASSVMFMG</sequence>
<dbReference type="Pfam" id="PF23598">
    <property type="entry name" value="LRR_14"/>
    <property type="match status" value="1"/>
</dbReference>
<evidence type="ECO:0000259" key="9">
    <source>
        <dbReference type="Pfam" id="PF23559"/>
    </source>
</evidence>
<evidence type="ECO:0000259" key="7">
    <source>
        <dbReference type="Pfam" id="PF00931"/>
    </source>
</evidence>
<dbReference type="InterPro" id="IPR002182">
    <property type="entry name" value="NB-ARC"/>
</dbReference>
<keyword evidence="2" id="KW-0433">Leucine-rich repeat</keyword>
<dbReference type="Proteomes" id="UP001567538">
    <property type="component" value="Unassembled WGS sequence"/>
</dbReference>
<protein>
    <submittedName>
        <fullName evidence="11">Disease resistance protein RXW24L</fullName>
    </submittedName>
</protein>
<dbReference type="SUPFAM" id="SSF52540">
    <property type="entry name" value="P-loop containing nucleoside triphosphate hydrolases"/>
    <property type="match status" value="1"/>
</dbReference>
<organism evidence="11 12">
    <name type="scientific">Salvia divinorum</name>
    <name type="common">Maria pastora</name>
    <name type="synonym">Diviner's sage</name>
    <dbReference type="NCBI Taxonomy" id="28513"/>
    <lineage>
        <taxon>Eukaryota</taxon>
        <taxon>Viridiplantae</taxon>
        <taxon>Streptophyta</taxon>
        <taxon>Embryophyta</taxon>
        <taxon>Tracheophyta</taxon>
        <taxon>Spermatophyta</taxon>
        <taxon>Magnoliopsida</taxon>
        <taxon>eudicotyledons</taxon>
        <taxon>Gunneridae</taxon>
        <taxon>Pentapetalae</taxon>
        <taxon>asterids</taxon>
        <taxon>lamiids</taxon>
        <taxon>Lamiales</taxon>
        <taxon>Lamiaceae</taxon>
        <taxon>Nepetoideae</taxon>
        <taxon>Mentheae</taxon>
        <taxon>Salviinae</taxon>
        <taxon>Salvia</taxon>
        <taxon>Salvia subgen. Calosphace</taxon>
    </lineage>
</organism>